<protein>
    <submittedName>
        <fullName evidence="1">Uncharacterized protein</fullName>
    </submittedName>
</protein>
<sequence>MGAHRSVTGLTRPVRPWGSLSSPVSNRTAVSIIDRRPLQVKDNGDYNDHFSLISRYQLAGLNPRCLMVLIRKWKTKVSSFSGILVQSHHGQGINDKDRTIIFRVAIKSWRRMSLPCAHGDSRSYMTLIRCSKFRRPSSTGF</sequence>
<dbReference type="EMBL" id="GEEE01018258">
    <property type="protein sequence ID" value="JAP44967.1"/>
    <property type="molecule type" value="Transcribed_RNA"/>
</dbReference>
<name>A0A0X3P566_SCHSO</name>
<organism evidence="1">
    <name type="scientific">Schistocephalus solidus</name>
    <name type="common">Tapeworm</name>
    <dbReference type="NCBI Taxonomy" id="70667"/>
    <lineage>
        <taxon>Eukaryota</taxon>
        <taxon>Metazoa</taxon>
        <taxon>Spiralia</taxon>
        <taxon>Lophotrochozoa</taxon>
        <taxon>Platyhelminthes</taxon>
        <taxon>Cestoda</taxon>
        <taxon>Eucestoda</taxon>
        <taxon>Diphyllobothriidea</taxon>
        <taxon>Diphyllobothriidae</taxon>
        <taxon>Schistocephalus</taxon>
    </lineage>
</organism>
<accession>A0A0X3P566</accession>
<dbReference type="AlphaFoldDB" id="A0A0X3P566"/>
<reference evidence="1" key="1">
    <citation type="submission" date="2016-01" db="EMBL/GenBank/DDBJ databases">
        <title>Reference transcriptome for the parasite Schistocephalus solidus: insights into the molecular evolution of parasitism.</title>
        <authorList>
            <person name="Hebert F.O."/>
            <person name="Grambauer S."/>
            <person name="Barber I."/>
            <person name="Landry C.R."/>
            <person name="Aubin-Horth N."/>
        </authorList>
    </citation>
    <scope>NUCLEOTIDE SEQUENCE</scope>
</reference>
<gene>
    <name evidence="1" type="ORF">TR102406</name>
</gene>
<proteinExistence type="predicted"/>
<evidence type="ECO:0000313" key="1">
    <source>
        <dbReference type="EMBL" id="JAP44967.1"/>
    </source>
</evidence>